<evidence type="ECO:0000256" key="4">
    <source>
        <dbReference type="ARBA" id="ARBA00023136"/>
    </source>
</evidence>
<comment type="subcellular location">
    <subcellularLocation>
        <location evidence="1">Membrane</location>
        <topology evidence="1">Multi-pass membrane protein</topology>
    </subcellularLocation>
</comment>
<dbReference type="PANTHER" id="PTHR28128">
    <property type="entry name" value="GOLGI APPARATUS MEMBRANE PROTEIN TVP15"/>
    <property type="match status" value="1"/>
</dbReference>
<dbReference type="EMBL" id="JABANP010000525">
    <property type="protein sequence ID" value="KAF4681321.1"/>
    <property type="molecule type" value="Genomic_DNA"/>
</dbReference>
<sequence>MPRVNESPFTVSSPIPLSMISMASKPVTTHHDTPHDDEVQVNQPLIGSVFASEMATRGFRVASDRVSAAANAIDDYIHAGPDSLRLLAFLGGLAVTITGALNVLSPAQAIHAPVIYLLNAYQTVFGVVTCLLEADPKYLHKYEVQQKIHEYAHFLTQLWGRGFFYVFQASIALMHLTFLYVVVGVYMGMLGLLSISLYFKANDGDTSEGHRPVEWKASRGSGPYAFDVFGLPVVMHYLLCSSRLSLPESPGRLAVGGQAFVKAFHDVPVTLSQRNPIAVPQLQEADLQFNFEDLEGCRRSIDTLKRAMGNKLDKCKLRVSPSAVGEDGETVKVSVSASSPMTTMSITYSGLAVLPREQESQDGHDGAPAIRPLSVTVHTRRLLNMINVSGVKLDTPPVVMVGGGLLTVVLLVMVAVMAGLCGVTGGEDSCTLSWEASSEVRLRLGGSLMMPDRFNVTASRNDEGEYELETITSWTRWGGIGVHHVRHFFDLAPLHRHHLHGAPRKTTCREQLVAWGEHIHDKRIVSALIGGDLEARFEEDSAGVAPLFIGIVPEIMLKLGTWPRNGQQHFRDAPPEPDVFRGEADSDLPSVTLSMSWAPRRGRYDITMIEEEYAPMSGVYLSRTSDTAGLKELLGGVGVAFGGQQDRGTAVESLSRYGQVILRKSRARAEALKLGWTEDAPIEARAQSTVLLALGYLTGWPDALAGYTLPSSLSSPLVAAPSRMAFSWTSVLTVVSALSLLVVGDKYRELQFLYAATEDRIHYVFIPDPRNWAERVLPHLRSKGLIRSEHTVEGVKFLQANSYIVKADDNIDPVDGATILRVDHHGFTEEFVGSVGQGEDERCFSDVRRATPRVLSLPSGAVGPLLFTMEEARVEVLSELWSVCRDGLTPIRPQRGDQDRVIGTYSGAHKGKFSMQLTLSRDAPPDFRMHECQPGELGQLRKVVYHNVCNFLIVNLVLRKSGRSYFFRVVLTPSLPGPPAGTVCNEEIRSYDLVKLQRSRSRPRAQPSCHFNLDSEVGKFHSSNIMRWDSIFKPGFTVRPRGVPELSNV</sequence>
<keyword evidence="4 5" id="KW-0472">Membrane</keyword>
<proteinExistence type="predicted"/>
<dbReference type="OrthoDB" id="10465477at2759"/>
<feature type="transmembrane region" description="Helical" evidence="5">
    <location>
        <begin position="178"/>
        <end position="201"/>
    </location>
</feature>
<feature type="transmembrane region" description="Helical" evidence="5">
    <location>
        <begin position="110"/>
        <end position="132"/>
    </location>
</feature>
<dbReference type="Proteomes" id="UP000541610">
    <property type="component" value="Unassembled WGS sequence"/>
</dbReference>
<feature type="transmembrane region" description="Helical" evidence="5">
    <location>
        <begin position="86"/>
        <end position="104"/>
    </location>
</feature>
<accession>A0A7J6NEE8</accession>
<comment type="caution">
    <text evidence="6">The sequence shown here is derived from an EMBL/GenBank/DDBJ whole genome shotgun (WGS) entry which is preliminary data.</text>
</comment>
<reference evidence="6 7" key="1">
    <citation type="submission" date="2020-04" db="EMBL/GenBank/DDBJ databases">
        <title>Perkinsus olseni comparative genomics.</title>
        <authorList>
            <person name="Bogema D.R."/>
        </authorList>
    </citation>
    <scope>NUCLEOTIDE SEQUENCE [LARGE SCALE GENOMIC DNA]</scope>
    <source>
        <strain evidence="6">00978-12</strain>
    </source>
</reference>
<dbReference type="InterPro" id="IPR013714">
    <property type="entry name" value="Golgi_TVP15"/>
</dbReference>
<evidence type="ECO:0000256" key="5">
    <source>
        <dbReference type="SAM" id="Phobius"/>
    </source>
</evidence>
<name>A0A7J6NEE8_PEROL</name>
<organism evidence="6 7">
    <name type="scientific">Perkinsus olseni</name>
    <name type="common">Perkinsus atlanticus</name>
    <dbReference type="NCBI Taxonomy" id="32597"/>
    <lineage>
        <taxon>Eukaryota</taxon>
        <taxon>Sar</taxon>
        <taxon>Alveolata</taxon>
        <taxon>Perkinsozoa</taxon>
        <taxon>Perkinsea</taxon>
        <taxon>Perkinsida</taxon>
        <taxon>Perkinsidae</taxon>
        <taxon>Perkinsus</taxon>
    </lineage>
</organism>
<evidence type="ECO:0000256" key="1">
    <source>
        <dbReference type="ARBA" id="ARBA00004141"/>
    </source>
</evidence>
<feature type="transmembrane region" description="Helical" evidence="5">
    <location>
        <begin position="398"/>
        <end position="420"/>
    </location>
</feature>
<keyword evidence="3 5" id="KW-1133">Transmembrane helix</keyword>
<dbReference type="Gene3D" id="3.70.10.10">
    <property type="match status" value="1"/>
</dbReference>
<gene>
    <name evidence="6" type="ORF">FOZ60_012261</name>
</gene>
<dbReference type="AlphaFoldDB" id="A0A7J6NEE8"/>
<evidence type="ECO:0000313" key="7">
    <source>
        <dbReference type="Proteomes" id="UP000541610"/>
    </source>
</evidence>
<dbReference type="Pfam" id="PF08507">
    <property type="entry name" value="COPI_assoc"/>
    <property type="match status" value="1"/>
</dbReference>
<keyword evidence="2 5" id="KW-0812">Transmembrane</keyword>
<evidence type="ECO:0000256" key="2">
    <source>
        <dbReference type="ARBA" id="ARBA00022692"/>
    </source>
</evidence>
<evidence type="ECO:0000256" key="3">
    <source>
        <dbReference type="ARBA" id="ARBA00022989"/>
    </source>
</evidence>
<dbReference type="GO" id="GO:0016020">
    <property type="term" value="C:membrane"/>
    <property type="evidence" value="ECO:0007669"/>
    <property type="project" value="UniProtKB-SubCell"/>
</dbReference>
<evidence type="ECO:0000313" key="6">
    <source>
        <dbReference type="EMBL" id="KAF4681321.1"/>
    </source>
</evidence>
<dbReference type="PANTHER" id="PTHR28128:SF1">
    <property type="entry name" value="GOLGI APPARATUS MEMBRANE PROTEIN TVP15"/>
    <property type="match status" value="1"/>
</dbReference>
<protein>
    <submittedName>
        <fullName evidence="6">Uncharacterized protein</fullName>
    </submittedName>
</protein>